<name>A0A6P7GBI3_DIAVI</name>
<dbReference type="RefSeq" id="XP_028146711.1">
    <property type="nucleotide sequence ID" value="XM_028290910.1"/>
</dbReference>
<dbReference type="AlphaFoldDB" id="A0A6P7GBI3"/>
<accession>A0A6P7GBI3</accession>
<dbReference type="InParanoid" id="A0A6P7GBI3"/>
<evidence type="ECO:0000313" key="1">
    <source>
        <dbReference type="RefSeq" id="XP_028146711.1"/>
    </source>
</evidence>
<organism evidence="1">
    <name type="scientific">Diabrotica virgifera virgifera</name>
    <name type="common">western corn rootworm</name>
    <dbReference type="NCBI Taxonomy" id="50390"/>
    <lineage>
        <taxon>Eukaryota</taxon>
        <taxon>Metazoa</taxon>
        <taxon>Ecdysozoa</taxon>
        <taxon>Arthropoda</taxon>
        <taxon>Hexapoda</taxon>
        <taxon>Insecta</taxon>
        <taxon>Pterygota</taxon>
        <taxon>Neoptera</taxon>
        <taxon>Endopterygota</taxon>
        <taxon>Coleoptera</taxon>
        <taxon>Polyphaga</taxon>
        <taxon>Cucujiformia</taxon>
        <taxon>Chrysomeloidea</taxon>
        <taxon>Chrysomelidae</taxon>
        <taxon>Galerucinae</taxon>
        <taxon>Diabroticina</taxon>
        <taxon>Diabroticites</taxon>
        <taxon>Diabrotica</taxon>
    </lineage>
</organism>
<gene>
    <name evidence="1" type="primary">LOC114340194</name>
</gene>
<proteinExistence type="predicted"/>
<sequence>MFVEHFRVSRNVYNQLEEKIMQSPYFNAEASGGNGKLTASYFILVFLWFCGHQTASFRDVSDRFDISLSSLYRIIGKMTDFLSEMVSNVIKWPNLIEKQETEIYFRGRGFPGVIGVIDGTHIKIDKPSEDPDSYLNRKHFFLSK</sequence>
<reference evidence="1" key="1">
    <citation type="submission" date="2025-08" db="UniProtKB">
        <authorList>
            <consortium name="RefSeq"/>
        </authorList>
    </citation>
    <scope>IDENTIFICATION</scope>
    <source>
        <tissue evidence="1">Whole insect</tissue>
    </source>
</reference>
<protein>
    <submittedName>
        <fullName evidence="1">Nuclease HARBI1</fullName>
    </submittedName>
</protein>